<dbReference type="OrthoDB" id="77405at2759"/>
<dbReference type="STRING" id="5098.A0A507QNZ6"/>
<protein>
    <submittedName>
        <fullName evidence="1">Uncharacterized protein</fullName>
    </submittedName>
</protein>
<accession>A0A507QNZ6</accession>
<gene>
    <name evidence="1" type="ORF">MPDQ_002883</name>
</gene>
<organism evidence="1 2">
    <name type="scientific">Monascus purpureus</name>
    <name type="common">Red mold</name>
    <name type="synonym">Monascus anka</name>
    <dbReference type="NCBI Taxonomy" id="5098"/>
    <lineage>
        <taxon>Eukaryota</taxon>
        <taxon>Fungi</taxon>
        <taxon>Dikarya</taxon>
        <taxon>Ascomycota</taxon>
        <taxon>Pezizomycotina</taxon>
        <taxon>Eurotiomycetes</taxon>
        <taxon>Eurotiomycetidae</taxon>
        <taxon>Eurotiales</taxon>
        <taxon>Aspergillaceae</taxon>
        <taxon>Monascus</taxon>
    </lineage>
</organism>
<evidence type="ECO:0000313" key="1">
    <source>
        <dbReference type="EMBL" id="TQB68727.1"/>
    </source>
</evidence>
<sequence>MVQSIDSAMAEALDHLNRIANHLRKHGQHKSANDIGKFSVMIVNSFTEGIENIPDTDYVMEDPSYGTAESSKMRPGAIQGSLRQQAVAALMVEMKKGQDTLFASHVNGETRSQLGMESQPPVGTWARVASAISDLEMNPFGKTQYTSAIPMGPFPHSPQSHSPDHTEIILRAPSQSGGDIMPLYIQELSAEPKAGIIRVTGKISKGFVQSFTSRVHEGPLYEIRIESAQSARVTFQYASHALAFLKSNDDMQRMLKYGRLGAGYQVELAELVDWNDDHRKMNQPTRERRRLSFARKKLFSEGLSPEKWRQDIRVLAGQNIDFLWVFNSGNATAVFTSTKIARKVLEAFEKWKDGRNVYSGVSVTYSSDPCEKELVLTKEAARPVVVKSYNHGNRKAIR</sequence>
<name>A0A507QNZ6_MONPU</name>
<evidence type="ECO:0000313" key="2">
    <source>
        <dbReference type="Proteomes" id="UP000319663"/>
    </source>
</evidence>
<proteinExistence type="predicted"/>
<keyword evidence="2" id="KW-1185">Reference proteome</keyword>
<reference evidence="1 2" key="1">
    <citation type="submission" date="2019-06" db="EMBL/GenBank/DDBJ databases">
        <title>Wine fermentation using esterase from Monascus purpureus.</title>
        <authorList>
            <person name="Geng C."/>
            <person name="Zhang Y."/>
        </authorList>
    </citation>
    <scope>NUCLEOTIDE SEQUENCE [LARGE SCALE GENOMIC DNA]</scope>
    <source>
        <strain evidence="1">HQ1</strain>
    </source>
</reference>
<dbReference type="Proteomes" id="UP000319663">
    <property type="component" value="Unassembled WGS sequence"/>
</dbReference>
<dbReference type="EMBL" id="VIFY01000194">
    <property type="protein sequence ID" value="TQB68727.1"/>
    <property type="molecule type" value="Genomic_DNA"/>
</dbReference>
<comment type="caution">
    <text evidence="1">The sequence shown here is derived from an EMBL/GenBank/DDBJ whole genome shotgun (WGS) entry which is preliminary data.</text>
</comment>
<dbReference type="AlphaFoldDB" id="A0A507QNZ6"/>